<organism evidence="5 6">
    <name type="scientific">Solimicrobium silvestre</name>
    <dbReference type="NCBI Taxonomy" id="2099400"/>
    <lineage>
        <taxon>Bacteria</taxon>
        <taxon>Pseudomonadati</taxon>
        <taxon>Pseudomonadota</taxon>
        <taxon>Betaproteobacteria</taxon>
        <taxon>Burkholderiales</taxon>
        <taxon>Oxalobacteraceae</taxon>
        <taxon>Solimicrobium</taxon>
    </lineage>
</organism>
<evidence type="ECO:0000256" key="2">
    <source>
        <dbReference type="PIRSR" id="PIRSR640198-1"/>
    </source>
</evidence>
<dbReference type="InterPro" id="IPR025758">
    <property type="entry name" value="Fic/DOC_N"/>
</dbReference>
<dbReference type="Pfam" id="PF21248">
    <property type="entry name" value="SoFic-like_C"/>
    <property type="match status" value="1"/>
</dbReference>
<feature type="binding site" evidence="3">
    <location>
        <begin position="201"/>
        <end position="208"/>
    </location>
    <ligand>
        <name>ATP</name>
        <dbReference type="ChEBI" id="CHEBI:30616"/>
    </ligand>
</feature>
<dbReference type="GO" id="GO:0005524">
    <property type="term" value="F:ATP binding"/>
    <property type="evidence" value="ECO:0007669"/>
    <property type="project" value="UniProtKB-KW"/>
</dbReference>
<dbReference type="OrthoDB" id="9813719at2"/>
<dbReference type="PIRSF" id="PIRSF038925">
    <property type="entry name" value="AMP-prot_trans"/>
    <property type="match status" value="1"/>
</dbReference>
<reference evidence="5 6" key="1">
    <citation type="submission" date="2018-02" db="EMBL/GenBank/DDBJ databases">
        <title>Solimicrobium silvestre gen. nov., sp. nov., isolated from alpine forest soil.</title>
        <authorList>
            <person name="Margesin R."/>
            <person name="Albuquerque L."/>
            <person name="Zhang D.-C."/>
            <person name="Froufe H.J.C."/>
            <person name="Severino R."/>
            <person name="Roxo I."/>
            <person name="Egas C."/>
            <person name="Da Costa M.S."/>
        </authorList>
    </citation>
    <scope>NUCLEOTIDE SEQUENCE [LARGE SCALE GENOMIC DNA]</scope>
    <source>
        <strain evidence="5 6">S20-91</strain>
    </source>
</reference>
<feature type="binding site" evidence="3">
    <location>
        <begin position="239"/>
        <end position="240"/>
    </location>
    <ligand>
        <name>ATP</name>
        <dbReference type="ChEBI" id="CHEBI:30616"/>
    </ligand>
</feature>
<dbReference type="PROSITE" id="PS51459">
    <property type="entry name" value="FIDO"/>
    <property type="match status" value="1"/>
</dbReference>
<dbReference type="InterPro" id="IPR040198">
    <property type="entry name" value="Fido_containing"/>
</dbReference>
<comment type="caution">
    <text evidence="5">The sequence shown here is derived from an EMBL/GenBank/DDBJ whole genome shotgun (WGS) entry which is preliminary data.</text>
</comment>
<dbReference type="PANTHER" id="PTHR13504">
    <property type="entry name" value="FIDO DOMAIN-CONTAINING PROTEIN DDB_G0283145"/>
    <property type="match status" value="1"/>
</dbReference>
<sequence length="361" mass="41102">MAYDKDQPYNDLPLVPPTYELETKAVLKKAISATAALAELRGIGNQIPNQSMLIRAFVLQEARLSSEIENVVTTNDELYKAFAEVEGKFDSATKEVLRYENALWHGYQGMKDRPLLTTNLFIELVGIINQLDGLGIRTGGGTKLANPTTRETIYTPPEGEKVIRDKLANLEDFIHSPDDLDPLVRMAIMHYQFEAIHPFSDGNGRTGRIINILYLVMKGMIDIPVLYLSRYIIEHKAAYYQGLRDVTEKGAWESWILYMLDAVEQTARATSKKILDIRALLQEYVTVVQEKLPKIYTKDLVEVLFSQPYCRIRFLEQANIAKRQAASTYLQQLEGIGLLRSVKVGREVYYVNDRLYSILTQ</sequence>
<evidence type="ECO:0000256" key="3">
    <source>
        <dbReference type="PIRSR" id="PIRSR640198-2"/>
    </source>
</evidence>
<feature type="binding site" evidence="1">
    <location>
        <position position="239"/>
    </location>
    <ligand>
        <name>ATP</name>
        <dbReference type="ChEBI" id="CHEBI:30616"/>
    </ligand>
</feature>
<dbReference type="InterPro" id="IPR048770">
    <property type="entry name" value="SoFic-like_C"/>
</dbReference>
<feature type="domain" description="Fido" evidence="4">
    <location>
        <begin position="116"/>
        <end position="261"/>
    </location>
</feature>
<dbReference type="InterPro" id="IPR026287">
    <property type="entry name" value="SoFic-like"/>
</dbReference>
<dbReference type="EMBL" id="PUGF01000034">
    <property type="protein sequence ID" value="PRC90857.1"/>
    <property type="molecule type" value="Genomic_DNA"/>
</dbReference>
<feature type="active site" evidence="2">
    <location>
        <position position="197"/>
    </location>
</feature>
<evidence type="ECO:0000313" key="6">
    <source>
        <dbReference type="Proteomes" id="UP000237839"/>
    </source>
</evidence>
<evidence type="ECO:0000259" key="4">
    <source>
        <dbReference type="PROSITE" id="PS51459"/>
    </source>
</evidence>
<dbReference type="Pfam" id="PF13784">
    <property type="entry name" value="Fic_N"/>
    <property type="match status" value="1"/>
</dbReference>
<dbReference type="AlphaFoldDB" id="A0A2S9GT13"/>
<dbReference type="Proteomes" id="UP000237839">
    <property type="component" value="Unassembled WGS sequence"/>
</dbReference>
<feature type="binding site" evidence="1">
    <location>
        <position position="69"/>
    </location>
    <ligand>
        <name>ATP</name>
        <dbReference type="ChEBI" id="CHEBI:30616"/>
    </ligand>
</feature>
<protein>
    <recommendedName>
        <fullName evidence="4">Fido domain-containing protein</fullName>
    </recommendedName>
</protein>
<name>A0A2S9GT13_9BURK</name>
<keyword evidence="6" id="KW-1185">Reference proteome</keyword>
<proteinExistence type="predicted"/>
<gene>
    <name evidence="5" type="ORF">S2091_4438</name>
</gene>
<dbReference type="InterPro" id="IPR036597">
    <property type="entry name" value="Fido-like_dom_sf"/>
</dbReference>
<keyword evidence="1" id="KW-0547">Nucleotide-binding</keyword>
<feature type="binding site" evidence="1">
    <location>
        <position position="197"/>
    </location>
    <ligand>
        <name>ATP</name>
        <dbReference type="ChEBI" id="CHEBI:30616"/>
    </ligand>
</feature>
<keyword evidence="1" id="KW-0067">ATP-binding</keyword>
<dbReference type="PANTHER" id="PTHR13504:SF35">
    <property type="entry name" value="PROTEIN ADENYLYLTRANSFERASE SOFIC"/>
    <property type="match status" value="1"/>
</dbReference>
<dbReference type="Pfam" id="PF02661">
    <property type="entry name" value="Fic"/>
    <property type="match status" value="1"/>
</dbReference>
<evidence type="ECO:0000313" key="5">
    <source>
        <dbReference type="EMBL" id="PRC90857.1"/>
    </source>
</evidence>
<accession>A0A2S9GT13</accession>
<dbReference type="Gene3D" id="1.10.3290.10">
    <property type="entry name" value="Fido-like domain"/>
    <property type="match status" value="1"/>
</dbReference>
<evidence type="ECO:0000256" key="1">
    <source>
        <dbReference type="PIRSR" id="PIRSR038925-1"/>
    </source>
</evidence>
<dbReference type="InterPro" id="IPR003812">
    <property type="entry name" value="Fido"/>
</dbReference>
<dbReference type="RefSeq" id="WP_105534166.1">
    <property type="nucleotide sequence ID" value="NZ_PUGF01000034.1"/>
</dbReference>
<feature type="binding site" evidence="1">
    <location>
        <begin position="202"/>
        <end position="208"/>
    </location>
    <ligand>
        <name>ATP</name>
        <dbReference type="ChEBI" id="CHEBI:30616"/>
    </ligand>
</feature>
<dbReference type="SUPFAM" id="SSF140931">
    <property type="entry name" value="Fic-like"/>
    <property type="match status" value="1"/>
</dbReference>